<evidence type="ECO:0000313" key="2">
    <source>
        <dbReference type="EMBL" id="MFL0246516.1"/>
    </source>
</evidence>
<reference evidence="2 3" key="1">
    <citation type="submission" date="2024-11" db="EMBL/GenBank/DDBJ databases">
        <authorList>
            <person name="Heng Y.C."/>
            <person name="Lim A.C.H."/>
            <person name="Lee J.K.Y."/>
            <person name="Kittelmann S."/>
        </authorList>
    </citation>
    <scope>NUCLEOTIDE SEQUENCE [LARGE SCALE GENOMIC DNA]</scope>
    <source>
        <strain evidence="2 3">WILCCON 0185</strain>
    </source>
</reference>
<evidence type="ECO:0000313" key="3">
    <source>
        <dbReference type="Proteomes" id="UP001623591"/>
    </source>
</evidence>
<sequence>MGTSRFIARGGILTAIGVLLLYLSTISPTSKVYILGAASCIIPISVLLTNLKNSFIVYTATSIISFLMLGFKGSVIAYIIFFGLYGFIKYYVERLRNIPLEIILKLVYFNTSIGILFYLYKFFFAGLLKINLPVYEVVIMLQFVFIIFDYALTLFIDYISKHLIKLKL</sequence>
<evidence type="ECO:0000256" key="1">
    <source>
        <dbReference type="SAM" id="Phobius"/>
    </source>
</evidence>
<proteinExistence type="predicted"/>
<accession>A0ABW8T1S9</accession>
<keyword evidence="3" id="KW-1185">Reference proteome</keyword>
<feature type="transmembrane region" description="Helical" evidence="1">
    <location>
        <begin position="139"/>
        <end position="159"/>
    </location>
</feature>
<feature type="transmembrane region" description="Helical" evidence="1">
    <location>
        <begin position="32"/>
        <end position="51"/>
    </location>
</feature>
<comment type="caution">
    <text evidence="2">The sequence shown here is derived from an EMBL/GenBank/DDBJ whole genome shotgun (WGS) entry which is preliminary data.</text>
</comment>
<keyword evidence="1" id="KW-0472">Membrane</keyword>
<gene>
    <name evidence="2" type="ORF">ACJDUG_06000</name>
</gene>
<dbReference type="RefSeq" id="WP_406768982.1">
    <property type="nucleotide sequence ID" value="NZ_JBJHZZ010000002.1"/>
</dbReference>
<dbReference type="EMBL" id="JBJHZZ010000002">
    <property type="protein sequence ID" value="MFL0246516.1"/>
    <property type="molecule type" value="Genomic_DNA"/>
</dbReference>
<feature type="transmembrane region" description="Helical" evidence="1">
    <location>
        <begin position="6"/>
        <end position="25"/>
    </location>
</feature>
<protein>
    <submittedName>
        <fullName evidence="2">Uncharacterized protein</fullName>
    </submittedName>
</protein>
<keyword evidence="1" id="KW-1133">Transmembrane helix</keyword>
<feature type="transmembrane region" description="Helical" evidence="1">
    <location>
        <begin position="63"/>
        <end position="88"/>
    </location>
</feature>
<organism evidence="2 3">
    <name type="scientific">Candidatus Clostridium stratigraminis</name>
    <dbReference type="NCBI Taxonomy" id="3381661"/>
    <lineage>
        <taxon>Bacteria</taxon>
        <taxon>Bacillati</taxon>
        <taxon>Bacillota</taxon>
        <taxon>Clostridia</taxon>
        <taxon>Eubacteriales</taxon>
        <taxon>Clostridiaceae</taxon>
        <taxon>Clostridium</taxon>
    </lineage>
</organism>
<dbReference type="Proteomes" id="UP001623591">
    <property type="component" value="Unassembled WGS sequence"/>
</dbReference>
<keyword evidence="1" id="KW-0812">Transmembrane</keyword>
<name>A0ABW8T1S9_9CLOT</name>
<feature type="transmembrane region" description="Helical" evidence="1">
    <location>
        <begin position="100"/>
        <end position="119"/>
    </location>
</feature>